<dbReference type="Proteomes" id="UP000694257">
    <property type="component" value="Chromosome"/>
</dbReference>
<evidence type="ECO:0000313" key="3">
    <source>
        <dbReference type="EMBL" id="QXN93105.1"/>
    </source>
</evidence>
<reference evidence="3 4" key="1">
    <citation type="submission" date="2021-07" db="EMBL/GenBank/DDBJ databases">
        <title>Whole Genome Sequence of Nocardia Iowensis.</title>
        <authorList>
            <person name="Lamm A."/>
            <person name="Collins-Fairclough A.M."/>
            <person name="Bunk B."/>
            <person name="Sproer C."/>
        </authorList>
    </citation>
    <scope>NUCLEOTIDE SEQUENCE [LARGE SCALE GENOMIC DNA]</scope>
    <source>
        <strain evidence="3 4">NRRL 5646</strain>
    </source>
</reference>
<feature type="domain" description="RsbT co-antagonist protein RsbRD N-terminal" evidence="2">
    <location>
        <begin position="22"/>
        <end position="158"/>
    </location>
</feature>
<dbReference type="EMBL" id="CP078145">
    <property type="protein sequence ID" value="QXN93105.1"/>
    <property type="molecule type" value="Genomic_DNA"/>
</dbReference>
<feature type="domain" description="PucR C-terminal helix-turn-helix" evidence="1">
    <location>
        <begin position="317"/>
        <end position="373"/>
    </location>
</feature>
<dbReference type="InterPro" id="IPR051448">
    <property type="entry name" value="CdaR-like_regulators"/>
</dbReference>
<dbReference type="PANTHER" id="PTHR33744">
    <property type="entry name" value="CARBOHYDRATE DIACID REGULATOR"/>
    <property type="match status" value="1"/>
</dbReference>
<accession>A0ABX8RXH6</accession>
<evidence type="ECO:0000313" key="4">
    <source>
        <dbReference type="Proteomes" id="UP000694257"/>
    </source>
</evidence>
<evidence type="ECO:0000259" key="1">
    <source>
        <dbReference type="Pfam" id="PF13556"/>
    </source>
</evidence>
<keyword evidence="4" id="KW-1185">Reference proteome</keyword>
<dbReference type="InterPro" id="IPR025736">
    <property type="entry name" value="PucR_C-HTH_dom"/>
</dbReference>
<sequence>MASYPPAGLPALYAQISTRAAELTVAAIERMRAEIPAYARLDPALLLPDAVRTIEQLIRTASEGRELTERELAVFTGHGEARGRQGVPVTEMFRGWRLAVRMVLDEVVDAGRRLAISDRRLLELTNELVALTDAAILAMARGHLDAEFDLARHDQQRRADLVRGILFGTLGPGEIRIQVERYGVDSDREYRAIRARPRSAVPADRLVRWLEPPTGDRPRSLLAVIDGDIAGIVAGFPTGDIGTAVGIGPAARLDRMEPSFRRATRAMATADAFELTGVHDLADLGLLPAVLADSEVGEEVVRRYITPLGENDSATALLDTAEHYLSNGMRVDQTAREMRLHTNTVRYRLRRFQELIGIDLADPDRALEAWWALQRRRLHRAHRE</sequence>
<protein>
    <submittedName>
        <fullName evidence="3">Helix-turn-helix domain-containing protein</fullName>
    </submittedName>
</protein>
<dbReference type="InterPro" id="IPR025751">
    <property type="entry name" value="RsbRD_N_dom"/>
</dbReference>
<gene>
    <name evidence="3" type="ORF">KV110_08370</name>
</gene>
<dbReference type="Pfam" id="PF14361">
    <property type="entry name" value="RsbRD_N"/>
    <property type="match status" value="1"/>
</dbReference>
<organism evidence="3 4">
    <name type="scientific">Nocardia iowensis</name>
    <dbReference type="NCBI Taxonomy" id="204891"/>
    <lineage>
        <taxon>Bacteria</taxon>
        <taxon>Bacillati</taxon>
        <taxon>Actinomycetota</taxon>
        <taxon>Actinomycetes</taxon>
        <taxon>Mycobacteriales</taxon>
        <taxon>Nocardiaceae</taxon>
        <taxon>Nocardia</taxon>
    </lineage>
</organism>
<proteinExistence type="predicted"/>
<dbReference type="Pfam" id="PF13556">
    <property type="entry name" value="HTH_30"/>
    <property type="match status" value="1"/>
</dbReference>
<dbReference type="RefSeq" id="WP_218474871.1">
    <property type="nucleotide sequence ID" value="NZ_BAABJN010000001.1"/>
</dbReference>
<name>A0ABX8RXH6_NOCIO</name>
<evidence type="ECO:0000259" key="2">
    <source>
        <dbReference type="Pfam" id="PF14361"/>
    </source>
</evidence>
<dbReference type="PANTHER" id="PTHR33744:SF7">
    <property type="entry name" value="PUCR FAMILY TRANSCRIPTIONAL REGULATOR"/>
    <property type="match status" value="1"/>
</dbReference>